<protein>
    <submittedName>
        <fullName evidence="1">6888_t:CDS:1</fullName>
    </submittedName>
</protein>
<keyword evidence="2" id="KW-1185">Reference proteome</keyword>
<accession>A0A9N8WLR7</accession>
<sequence length="64" mass="7210">MRALQPDLLIIDAASKLIDNGANKNLKRLYSIVDAKEGHDRYYVALVEIEDLRQIANERGIQAS</sequence>
<gene>
    <name evidence="1" type="ORF">ALEPTO_LOCUS3130</name>
</gene>
<reference evidence="1" key="1">
    <citation type="submission" date="2021-06" db="EMBL/GenBank/DDBJ databases">
        <authorList>
            <person name="Kallberg Y."/>
            <person name="Tangrot J."/>
            <person name="Rosling A."/>
        </authorList>
    </citation>
    <scope>NUCLEOTIDE SEQUENCE</scope>
    <source>
        <strain evidence="1">FL130A</strain>
    </source>
</reference>
<proteinExistence type="predicted"/>
<name>A0A9N8WLR7_9GLOM</name>
<dbReference type="AlphaFoldDB" id="A0A9N8WLR7"/>
<dbReference type="EMBL" id="CAJVPS010000545">
    <property type="protein sequence ID" value="CAG8493903.1"/>
    <property type="molecule type" value="Genomic_DNA"/>
</dbReference>
<evidence type="ECO:0000313" key="1">
    <source>
        <dbReference type="EMBL" id="CAG8493903.1"/>
    </source>
</evidence>
<comment type="caution">
    <text evidence="1">The sequence shown here is derived from an EMBL/GenBank/DDBJ whole genome shotgun (WGS) entry which is preliminary data.</text>
</comment>
<organism evidence="1 2">
    <name type="scientific">Ambispora leptoticha</name>
    <dbReference type="NCBI Taxonomy" id="144679"/>
    <lineage>
        <taxon>Eukaryota</taxon>
        <taxon>Fungi</taxon>
        <taxon>Fungi incertae sedis</taxon>
        <taxon>Mucoromycota</taxon>
        <taxon>Glomeromycotina</taxon>
        <taxon>Glomeromycetes</taxon>
        <taxon>Archaeosporales</taxon>
        <taxon>Ambisporaceae</taxon>
        <taxon>Ambispora</taxon>
    </lineage>
</organism>
<dbReference type="Proteomes" id="UP000789508">
    <property type="component" value="Unassembled WGS sequence"/>
</dbReference>
<evidence type="ECO:0000313" key="2">
    <source>
        <dbReference type="Proteomes" id="UP000789508"/>
    </source>
</evidence>